<reference evidence="2" key="1">
    <citation type="journal article" date="2022" name="Int. J. Mol. Sci.">
        <title>Draft Genome of Tanacetum Coccineum: Genomic Comparison of Closely Related Tanacetum-Family Plants.</title>
        <authorList>
            <person name="Yamashiro T."/>
            <person name="Shiraishi A."/>
            <person name="Nakayama K."/>
            <person name="Satake H."/>
        </authorList>
    </citation>
    <scope>NUCLEOTIDE SEQUENCE</scope>
</reference>
<dbReference type="InterPro" id="IPR053134">
    <property type="entry name" value="RNA-dir_DNA_polymerase"/>
</dbReference>
<dbReference type="CDD" id="cd01647">
    <property type="entry name" value="RT_LTR"/>
    <property type="match status" value="1"/>
</dbReference>
<dbReference type="Gene3D" id="3.30.70.270">
    <property type="match status" value="1"/>
</dbReference>
<reference evidence="2" key="2">
    <citation type="submission" date="2022-01" db="EMBL/GenBank/DDBJ databases">
        <authorList>
            <person name="Yamashiro T."/>
            <person name="Shiraishi A."/>
            <person name="Satake H."/>
            <person name="Nakayama K."/>
        </authorList>
    </citation>
    <scope>NUCLEOTIDE SEQUENCE</scope>
</reference>
<evidence type="ECO:0000259" key="1">
    <source>
        <dbReference type="Pfam" id="PF00078"/>
    </source>
</evidence>
<keyword evidence="2" id="KW-0695">RNA-directed DNA polymerase</keyword>
<dbReference type="EMBL" id="BQNB010011411">
    <property type="protein sequence ID" value="GJS90223.1"/>
    <property type="molecule type" value="Genomic_DNA"/>
</dbReference>
<proteinExistence type="predicted"/>
<dbReference type="InterPro" id="IPR000477">
    <property type="entry name" value="RT_dom"/>
</dbReference>
<name>A0ABQ4ZJ30_9ASTR</name>
<dbReference type="InterPro" id="IPR043128">
    <property type="entry name" value="Rev_trsase/Diguanyl_cyclase"/>
</dbReference>
<gene>
    <name evidence="2" type="ORF">Tco_0772859</name>
</gene>
<protein>
    <submittedName>
        <fullName evidence="2">Reverse transcriptase domain-containing protein</fullName>
    </submittedName>
</protein>
<accession>A0ABQ4ZJ30</accession>
<dbReference type="Pfam" id="PF00078">
    <property type="entry name" value="RVT_1"/>
    <property type="match status" value="1"/>
</dbReference>
<keyword evidence="3" id="KW-1185">Reference proteome</keyword>
<keyword evidence="2" id="KW-0808">Transferase</keyword>
<sequence>MKNRYLLPRIDDLFDQLQGSRVYSKIDLRSGYHQLKVPEEDISKIAFRTRYGHYEFQVMPFGLTNAPVVFMDLINRGVKPYSGII</sequence>
<dbReference type="SUPFAM" id="SSF56672">
    <property type="entry name" value="DNA/RNA polymerases"/>
    <property type="match status" value="1"/>
</dbReference>
<dbReference type="PANTHER" id="PTHR24559">
    <property type="entry name" value="TRANSPOSON TY3-I GAG-POL POLYPROTEIN"/>
    <property type="match status" value="1"/>
</dbReference>
<feature type="domain" description="Reverse transcriptase" evidence="1">
    <location>
        <begin position="5"/>
        <end position="81"/>
    </location>
</feature>
<evidence type="ECO:0000313" key="3">
    <source>
        <dbReference type="Proteomes" id="UP001151760"/>
    </source>
</evidence>
<dbReference type="Gene3D" id="3.10.10.10">
    <property type="entry name" value="HIV Type 1 Reverse Transcriptase, subunit A, domain 1"/>
    <property type="match status" value="1"/>
</dbReference>
<dbReference type="GO" id="GO:0003964">
    <property type="term" value="F:RNA-directed DNA polymerase activity"/>
    <property type="evidence" value="ECO:0007669"/>
    <property type="project" value="UniProtKB-KW"/>
</dbReference>
<comment type="caution">
    <text evidence="2">The sequence shown here is derived from an EMBL/GenBank/DDBJ whole genome shotgun (WGS) entry which is preliminary data.</text>
</comment>
<organism evidence="2 3">
    <name type="scientific">Tanacetum coccineum</name>
    <dbReference type="NCBI Taxonomy" id="301880"/>
    <lineage>
        <taxon>Eukaryota</taxon>
        <taxon>Viridiplantae</taxon>
        <taxon>Streptophyta</taxon>
        <taxon>Embryophyta</taxon>
        <taxon>Tracheophyta</taxon>
        <taxon>Spermatophyta</taxon>
        <taxon>Magnoliopsida</taxon>
        <taxon>eudicotyledons</taxon>
        <taxon>Gunneridae</taxon>
        <taxon>Pentapetalae</taxon>
        <taxon>asterids</taxon>
        <taxon>campanulids</taxon>
        <taxon>Asterales</taxon>
        <taxon>Asteraceae</taxon>
        <taxon>Asteroideae</taxon>
        <taxon>Anthemideae</taxon>
        <taxon>Anthemidinae</taxon>
        <taxon>Tanacetum</taxon>
    </lineage>
</organism>
<dbReference type="InterPro" id="IPR043502">
    <property type="entry name" value="DNA/RNA_pol_sf"/>
</dbReference>
<dbReference type="PANTHER" id="PTHR24559:SF427">
    <property type="entry name" value="RNA-DIRECTED DNA POLYMERASE"/>
    <property type="match status" value="1"/>
</dbReference>
<keyword evidence="2" id="KW-0548">Nucleotidyltransferase</keyword>
<dbReference type="Proteomes" id="UP001151760">
    <property type="component" value="Unassembled WGS sequence"/>
</dbReference>
<evidence type="ECO:0000313" key="2">
    <source>
        <dbReference type="EMBL" id="GJS90223.1"/>
    </source>
</evidence>